<dbReference type="Proteomes" id="UP000235584">
    <property type="component" value="Chromosome"/>
</dbReference>
<dbReference type="KEGG" id="bsto:C0V70_08555"/>
<keyword evidence="2" id="KW-1185">Reference proteome</keyword>
<proteinExistence type="predicted"/>
<dbReference type="GO" id="GO:0008299">
    <property type="term" value="P:isoprenoid biosynthetic process"/>
    <property type="evidence" value="ECO:0007669"/>
    <property type="project" value="InterPro"/>
</dbReference>
<dbReference type="GO" id="GO:0010181">
    <property type="term" value="F:FMN binding"/>
    <property type="evidence" value="ECO:0007669"/>
    <property type="project" value="InterPro"/>
</dbReference>
<name>A0A2K9NRM8_BACTC</name>
<gene>
    <name evidence="1" type="ORF">C0V70_08555</name>
</gene>
<sequence length="339" mass="37947">MQETRKRDHIELTAKSQTNGLLVDSRFYYEPLLSAHPTQETDISTTFLGKKIQAPFWVSSMTGGVGEARHINQNLARVCREFSLGMGLGSCRTLLESGQYFEDFNLRPILGNDLPFFANLGIAQVERLVHDQEINKIFDLINRLDTDGLIIHVNPLQEWFQPEGDKFLFSPIETIAKLSEAFKGSGKKIIVKEVGQGMGPKSLKSLLDLPIDAIELAGFGGTNFSQLEYLRTKGADKLEIEALAKVGHTSLEMISILNNLLKANPDYIKKQIIISGGIGNFLDGFYLQEQLHFSSIIGQAKNFLTRSENYEELKAFTNAQIEGLKMARKFLTIKTSEVQ</sequence>
<organism evidence="1 2">
    <name type="scientific">Bacteriovorax stolpii</name>
    <name type="common">Bdellovibrio stolpii</name>
    <dbReference type="NCBI Taxonomy" id="960"/>
    <lineage>
        <taxon>Bacteria</taxon>
        <taxon>Pseudomonadati</taxon>
        <taxon>Bdellovibrionota</taxon>
        <taxon>Bacteriovoracia</taxon>
        <taxon>Bacteriovoracales</taxon>
        <taxon>Bacteriovoracaceae</taxon>
        <taxon>Bacteriovorax</taxon>
    </lineage>
</organism>
<dbReference type="PANTHER" id="PTHR43665">
    <property type="entry name" value="ISOPENTENYL-DIPHOSPHATE DELTA-ISOMERASE"/>
    <property type="match status" value="1"/>
</dbReference>
<dbReference type="GO" id="GO:0004452">
    <property type="term" value="F:isopentenyl-diphosphate delta-isomerase activity"/>
    <property type="evidence" value="ECO:0007669"/>
    <property type="project" value="InterPro"/>
</dbReference>
<dbReference type="RefSeq" id="WP_102243449.1">
    <property type="nucleotide sequence ID" value="NZ_CP025704.1"/>
</dbReference>
<dbReference type="OrthoDB" id="9795032at2"/>
<dbReference type="Gene3D" id="3.20.20.70">
    <property type="entry name" value="Aldolase class I"/>
    <property type="match status" value="1"/>
</dbReference>
<reference evidence="1 2" key="1">
    <citation type="submission" date="2018-01" db="EMBL/GenBank/DDBJ databases">
        <title>Complete genome sequence of Bacteriovorax stolpii DSM12778.</title>
        <authorList>
            <person name="Tang B."/>
            <person name="Chang J."/>
        </authorList>
    </citation>
    <scope>NUCLEOTIDE SEQUENCE [LARGE SCALE GENOMIC DNA]</scope>
    <source>
        <strain evidence="1 2">DSM 12778</strain>
    </source>
</reference>
<dbReference type="SUPFAM" id="SSF51395">
    <property type="entry name" value="FMN-linked oxidoreductases"/>
    <property type="match status" value="1"/>
</dbReference>
<dbReference type="AlphaFoldDB" id="A0A2K9NRM8"/>
<keyword evidence="1" id="KW-0413">Isomerase</keyword>
<dbReference type="PANTHER" id="PTHR43665:SF1">
    <property type="entry name" value="ISOPENTENYL-DIPHOSPHATE DELTA-ISOMERASE"/>
    <property type="match status" value="1"/>
</dbReference>
<evidence type="ECO:0000313" key="1">
    <source>
        <dbReference type="EMBL" id="AUN98158.1"/>
    </source>
</evidence>
<protein>
    <submittedName>
        <fullName evidence="1">Type 2 isopentenyl-diphosphate Delta-isomerase</fullName>
    </submittedName>
</protein>
<accession>A0A2K9NRM8</accession>
<dbReference type="EMBL" id="CP025704">
    <property type="protein sequence ID" value="AUN98158.1"/>
    <property type="molecule type" value="Genomic_DNA"/>
</dbReference>
<dbReference type="InterPro" id="IPR013785">
    <property type="entry name" value="Aldolase_TIM"/>
</dbReference>
<dbReference type="InterPro" id="IPR011179">
    <property type="entry name" value="IPdP_isomerase"/>
</dbReference>
<evidence type="ECO:0000313" key="2">
    <source>
        <dbReference type="Proteomes" id="UP000235584"/>
    </source>
</evidence>